<dbReference type="GO" id="GO:0009236">
    <property type="term" value="P:cobalamin biosynthetic process"/>
    <property type="evidence" value="ECO:0007669"/>
    <property type="project" value="UniProtKB-UniRule"/>
</dbReference>
<comment type="similarity">
    <text evidence="2">Belongs to the CobB/CobQ family. CobQ subfamily.</text>
</comment>
<keyword evidence="5 9" id="KW-0547">Nucleotide-binding</keyword>
<feature type="domain" description="CobB/CobQ-like glutamine amidotransferase" evidence="11">
    <location>
        <begin position="247"/>
        <end position="435"/>
    </location>
</feature>
<dbReference type="CDD" id="cd05388">
    <property type="entry name" value="CobB_N"/>
    <property type="match status" value="1"/>
</dbReference>
<dbReference type="PANTHER" id="PTHR43873">
    <property type="entry name" value="COBYRINATE A,C-DIAMIDE SYNTHASE"/>
    <property type="match status" value="1"/>
</dbReference>
<dbReference type="InterPro" id="IPR011698">
    <property type="entry name" value="GATase_3"/>
</dbReference>
<dbReference type="PANTHER" id="PTHR43873:SF1">
    <property type="entry name" value="COBYRINATE A,C-DIAMIDE SYNTHASE"/>
    <property type="match status" value="1"/>
</dbReference>
<dbReference type="SUPFAM" id="SSF52540">
    <property type="entry name" value="P-loop containing nucleoside triphosphate hydrolases"/>
    <property type="match status" value="1"/>
</dbReference>
<dbReference type="InterPro" id="IPR004484">
    <property type="entry name" value="CbiA/CobB_synth"/>
</dbReference>
<evidence type="ECO:0000256" key="4">
    <source>
        <dbReference type="ARBA" id="ARBA00022598"/>
    </source>
</evidence>
<dbReference type="NCBIfam" id="NF002204">
    <property type="entry name" value="PRK01077.1"/>
    <property type="match status" value="1"/>
</dbReference>
<dbReference type="OrthoDB" id="9764035at2"/>
<evidence type="ECO:0000256" key="8">
    <source>
        <dbReference type="ARBA" id="ARBA00022962"/>
    </source>
</evidence>
<dbReference type="InterPro" id="IPR029062">
    <property type="entry name" value="Class_I_gatase-like"/>
</dbReference>
<comment type="catalytic activity">
    <reaction evidence="9">
        <text>hydrogenobyrinate + 2 L-glutamine + 2 ATP + 2 H2O = hydrogenobyrinate a,c-diamide + 2 L-glutamate + 2 ADP + 2 phosphate + 2 H(+)</text>
        <dbReference type="Rhea" id="RHEA:12544"/>
        <dbReference type="ChEBI" id="CHEBI:15377"/>
        <dbReference type="ChEBI" id="CHEBI:15378"/>
        <dbReference type="ChEBI" id="CHEBI:29985"/>
        <dbReference type="ChEBI" id="CHEBI:30616"/>
        <dbReference type="ChEBI" id="CHEBI:43474"/>
        <dbReference type="ChEBI" id="CHEBI:58359"/>
        <dbReference type="ChEBI" id="CHEBI:77873"/>
        <dbReference type="ChEBI" id="CHEBI:77874"/>
        <dbReference type="ChEBI" id="CHEBI:456216"/>
        <dbReference type="EC" id="6.3.5.9"/>
    </reaction>
</comment>
<feature type="domain" description="CobQ/CobB/MinD/ParA nucleotide binding" evidence="10">
    <location>
        <begin position="10"/>
        <end position="192"/>
    </location>
</feature>
<gene>
    <name evidence="9" type="primary">cobB</name>
    <name evidence="12" type="ORF">BSQ44_06445</name>
</gene>
<dbReference type="Gene3D" id="3.40.50.300">
    <property type="entry name" value="P-loop containing nucleotide triphosphate hydrolases"/>
    <property type="match status" value="1"/>
</dbReference>
<dbReference type="EC" id="6.3.5.9" evidence="9"/>
<keyword evidence="4 9" id="KW-0436">Ligase</keyword>
<evidence type="ECO:0000256" key="5">
    <source>
        <dbReference type="ARBA" id="ARBA00022741"/>
    </source>
</evidence>
<dbReference type="Pfam" id="PF07685">
    <property type="entry name" value="GATase_3"/>
    <property type="match status" value="1"/>
</dbReference>
<protein>
    <recommendedName>
        <fullName evidence="9">Hydrogenobyrinate a,c-diamide synthase</fullName>
        <ecNumber evidence="9">6.3.5.9</ecNumber>
    </recommendedName>
    <alternativeName>
        <fullName evidence="9">Hydrogenobyrinic acid a,c-diamide synthase</fullName>
    </alternativeName>
</protein>
<evidence type="ECO:0000256" key="7">
    <source>
        <dbReference type="ARBA" id="ARBA00022842"/>
    </source>
</evidence>
<keyword evidence="13" id="KW-1185">Reference proteome</keyword>
<dbReference type="Gene3D" id="3.40.50.880">
    <property type="match status" value="1"/>
</dbReference>
<comment type="function">
    <text evidence="9">Catalyzes the ATP-dependent amidation of the two carboxylate groups at positions a and c of hydrogenobyrinate, using either L-glutamine or ammonia as the nitrogen source.</text>
</comment>
<comment type="cofactor">
    <cofactor evidence="1 9">
        <name>Mg(2+)</name>
        <dbReference type="ChEBI" id="CHEBI:18420"/>
    </cofactor>
</comment>
<comment type="pathway">
    <text evidence="9">Cofactor biosynthesis; adenosylcobalamin biosynthesis; cob(II)yrinate a,c-diamide from precorrin-2 (aerobic route): step 9/10.</text>
</comment>
<comment type="domain">
    <text evidence="9">Comprises of two domains. The C-terminal domain contains the binding site for glutamine and catalyzes the hydrolysis of this substrate to glutamate and ammonia. The N-terminal domain is anticipated to bind ATP and hydrogenobyrinate and catalyzes the ultimate synthesis of the diamide product. The ammonia produced via the glutaminase domain is probably translocated to the adjacent domain via a molecular tunnel, where it reacts with an activated intermediate.</text>
</comment>
<evidence type="ECO:0000256" key="6">
    <source>
        <dbReference type="ARBA" id="ARBA00022840"/>
    </source>
</evidence>
<comment type="miscellaneous">
    <text evidence="9">The a and c carboxylates of hydrogenobyrinate are activated for nucleophilic attack via formation of a phosphorylated intermediate by ATP. CobB catalyzes first the amidation of the c-carboxylate, and then that of the a-carboxylate.</text>
</comment>
<dbReference type="NCBIfam" id="TIGR00379">
    <property type="entry name" value="cobB"/>
    <property type="match status" value="1"/>
</dbReference>
<dbReference type="AlphaFoldDB" id="A0A1L3SNS1"/>
<dbReference type="InterPro" id="IPR027417">
    <property type="entry name" value="P-loop_NTPase"/>
</dbReference>
<dbReference type="PROSITE" id="PS51274">
    <property type="entry name" value="GATASE_COBBQ"/>
    <property type="match status" value="1"/>
</dbReference>
<comment type="similarity">
    <text evidence="9">Belongs to the CobB/CbiA family.</text>
</comment>
<dbReference type="KEGG" id="meso:BSQ44_06445"/>
<dbReference type="InterPro" id="IPR002586">
    <property type="entry name" value="CobQ/CobB/MinD/ParA_Nub-bd_dom"/>
</dbReference>
<feature type="active site" description="Nucleophile" evidence="9">
    <location>
        <position position="329"/>
    </location>
</feature>
<dbReference type="SUPFAM" id="SSF52317">
    <property type="entry name" value="Class I glutamine amidotransferase-like"/>
    <property type="match status" value="1"/>
</dbReference>
<keyword evidence="3 9" id="KW-0169">Cobalamin biosynthesis</keyword>
<dbReference type="GO" id="GO:0042242">
    <property type="term" value="F:cobyrinic acid a,c-diamide synthase activity"/>
    <property type="evidence" value="ECO:0007669"/>
    <property type="project" value="InterPro"/>
</dbReference>
<evidence type="ECO:0000256" key="9">
    <source>
        <dbReference type="HAMAP-Rule" id="MF_00027"/>
    </source>
</evidence>
<evidence type="ECO:0000313" key="13">
    <source>
        <dbReference type="Proteomes" id="UP000182840"/>
    </source>
</evidence>
<proteinExistence type="inferred from homology"/>
<accession>A0A1L3SNS1</accession>
<evidence type="ECO:0000259" key="11">
    <source>
        <dbReference type="Pfam" id="PF07685"/>
    </source>
</evidence>
<evidence type="ECO:0000256" key="2">
    <source>
        <dbReference type="ARBA" id="ARBA00006205"/>
    </source>
</evidence>
<dbReference type="Pfam" id="PF01656">
    <property type="entry name" value="CbiA"/>
    <property type="match status" value="1"/>
</dbReference>
<sequence>MSPRGFIVGAARSGSGKTSVAVGLMRAFGRRGLTVAAAKSGPDYIDPGFHAAATGRPGVNLDSWAMPPHLIERLIAQQADGADVMIVESAMGLFDGVRTEDGRTGSAADLARGFGLPVLLVLDISGQSQTAAAIAHGFFTFDPQVRIAGVVLNQVASDRHEAQARAAIEERGIPVFGAIRRNADMAMPERHLGLVQAREHAALEAFIDRLADVMEKSIDVDRLLEAATPVASGAGSSDALIPPPGQRIAIAEDAAFSFVYPHVVRHWREAGAELVAFSPLADEAPDASCDVCWLPGGYPELHAGKLAAARIFRDGLSRFAETKPVHGECGGYMVLGEALEDADGVTHRMAGLLGHTTSYAKRRINLGYRKARLAADSVVGRAGDEIRGHEFHYSRVIEPGNDAPLADLWDAPGNSLGSSGSRRGNVSGAFFHAIARG</sequence>
<keyword evidence="7 9" id="KW-0460">Magnesium</keyword>
<evidence type="ECO:0000313" key="12">
    <source>
        <dbReference type="EMBL" id="APH71048.1"/>
    </source>
</evidence>
<keyword evidence="6 9" id="KW-0067">ATP-binding</keyword>
<keyword evidence="8 9" id="KW-0315">Glutamine amidotransferase</keyword>
<evidence type="ECO:0000256" key="1">
    <source>
        <dbReference type="ARBA" id="ARBA00001946"/>
    </source>
</evidence>
<dbReference type="UniPathway" id="UPA00148">
    <property type="reaction ID" value="UER00220"/>
</dbReference>
<name>A0A1L3SNS1_9HYPH</name>
<evidence type="ECO:0000256" key="3">
    <source>
        <dbReference type="ARBA" id="ARBA00022573"/>
    </source>
</evidence>
<dbReference type="GO" id="GO:0005524">
    <property type="term" value="F:ATP binding"/>
    <property type="evidence" value="ECO:0007669"/>
    <property type="project" value="UniProtKB-UniRule"/>
</dbReference>
<dbReference type="RefSeq" id="WP_072602454.1">
    <property type="nucleotide sequence ID" value="NZ_CP018171.1"/>
</dbReference>
<organism evidence="12 13">
    <name type="scientific">Aquibium oceanicum</name>
    <dbReference type="NCBI Taxonomy" id="1670800"/>
    <lineage>
        <taxon>Bacteria</taxon>
        <taxon>Pseudomonadati</taxon>
        <taxon>Pseudomonadota</taxon>
        <taxon>Alphaproteobacteria</taxon>
        <taxon>Hyphomicrobiales</taxon>
        <taxon>Phyllobacteriaceae</taxon>
        <taxon>Aquibium</taxon>
    </lineage>
</organism>
<evidence type="ECO:0000259" key="10">
    <source>
        <dbReference type="Pfam" id="PF01656"/>
    </source>
</evidence>
<dbReference type="GO" id="GO:0043802">
    <property type="term" value="F:hydrogenobyrinic acid a,c-diamide synthase (glutamine-hydrolysing) activity"/>
    <property type="evidence" value="ECO:0007669"/>
    <property type="project" value="UniProtKB-UniRule"/>
</dbReference>
<dbReference type="Proteomes" id="UP000182840">
    <property type="component" value="Chromosome"/>
</dbReference>
<dbReference type="EMBL" id="CP018171">
    <property type="protein sequence ID" value="APH71048.1"/>
    <property type="molecule type" value="Genomic_DNA"/>
</dbReference>
<reference evidence="13" key="1">
    <citation type="submission" date="2016-11" db="EMBL/GenBank/DDBJ databases">
        <title>Mesorhizobium oceanicum sp. nov., isolated from deep seawater in South China Sea.</title>
        <authorList>
            <person name="Fu G.-Y."/>
        </authorList>
    </citation>
    <scope>NUCLEOTIDE SEQUENCE [LARGE SCALE GENOMIC DNA]</scope>
    <source>
        <strain evidence="13">B7</strain>
    </source>
</reference>
<dbReference type="STRING" id="1670800.BSQ44_06445"/>
<feature type="site" description="Increases nucleophilicity of active site Cys" evidence="9">
    <location>
        <position position="432"/>
    </location>
</feature>
<dbReference type="HAMAP" id="MF_00027">
    <property type="entry name" value="CobB_CbiA"/>
    <property type="match status" value="1"/>
</dbReference>